<reference evidence="1" key="1">
    <citation type="submission" date="2020-05" db="EMBL/GenBank/DDBJ databases">
        <authorList>
            <person name="Chiriac C."/>
            <person name="Salcher M."/>
            <person name="Ghai R."/>
            <person name="Kavagutti S V."/>
        </authorList>
    </citation>
    <scope>NUCLEOTIDE SEQUENCE</scope>
</reference>
<sequence length="1710" mass="187927">MFKIYNGDGTVDTTASSNLQTFLNTTSVVQNDGLVLAEWNLNIAENINTVGNYRHNPQGVNASSSFVSETASTINPTWFGATDAKTVSVGGAYDSSVGEVVPQAFISEKQKTKYLFSLQDCFGKFRPRSGINKAVYFPNRKINFGVGNPNPLADPDISATMSGYYASRPRYYMADMNDQFKYWSSYRTVADSSESPTLLASSATLSNVSNPISGKYTATISAYDITPFKVGSSIKATANTGSLGLGHVIIESVDINAHSAKLSSTSPFSAGSISDVYGIIINGEKGISTTKASDNSYYIEDAAPFVVYGDKMPSNRVVVKMQTNTSDIDLSKYLVGNIDPFYGYSNSTTPVTWKVEYLDVDGITWKKLWDTKDLDAAFQIPADGNVELAYGINVPDAYKNSFHYAGKYSNSAYLPARSIEGYAYLIESISDAGMFHVWSDTDSTYHTFDATPKWFVMPSSITNTTPFVTQMVGTVSGSPDPSGRVTDFPQYTDADGNIHFREFQYLNGLRIVVDTMNVKDCSFDLIELSARLAVNLTDKTSAVTLKKSSSDLNQTGLPVGQLLVSTGTLTLFDYDKAFSDNNEYSLINKFALNSRYKPIRKMRIKPPKKSKSSSSYIQIKMFDVLRDINKQDFYVPVKTMYVDGFPEIGAPNRQVVINMRDLYFYFESMTAPQLFIPECSLSFAITTLLDSIGFVNYRFVMSKTDKDPIIPFFFVAPNTTIAQVLNDLAASFQTAMFFDENNNLNIMYKNYLLPSLSDRPTDIILYGSDDSHTNGVVKNSQTYDITAISYANGVITYTCKNNFIQNNAVSIIGATFTAYNIENAIVASATETSFSVNATVSGTPVSSTAKVKISPALANITDIKTEQDRVYNDGKITYATRYIQKSLPTVEAVSLDSKDVIWHYKPVLLWEVSAPQDVRPANEQVNTQSGYVLSALALNKNLSKNIPRVVKKITSDVSPTYETVMVNDVIDFGESISWLPRYNGYFYSNGELIKYTAVEYSVSGSGLVWLSSPQDYQKYFATLPFGGKIYPTGRVKIFAEPYYELLFSDSQKTLPIYDSNGIQMSRMLLGDVSKHGRGQFGTKIATHNAGVPSDWMDKENIYGCLMDSRYIVNPDNFNIKTGELPSFTATAGKGNGSVAIGFTYDKFARGSSITGTIKNILSANNTPETPNQNYNGATPGNVQASALIFSGAKPVAKIGSETFAKNPMDFISYVVKNLDNDYRHVGSRMRIIGELKENKDKTAVVSQTPQGNVEYYSGIGASSGGLAIGVNPATNHGYYFEIAALTDSTINTEATGNTLNNIFFYKVGKDNAKVSPGTTITNQSRAIPQLLWTGLSSILVDDGTFVGQSRYAGEDQVTVYDLAVEYEPYIDYTGGLAGLKFYLYINDKLVGVAIDEYPVSTILPSTIALFVRGNAKLMFENVYAVTQNYADHDASKTKSPLQSALTPLSNSEVNNGFRKYTSSQTIKNTYISGLHPSRSPEYDLYYEEFGTIMREAAYLNARYDKAYPALTAKIAPTFNDIQGYVVAGFTSNAYGAEFLIVNTTDTALVLDDASGNFLRIQGVAFTQESQNELTVDDYFGKKSNFADPSLTSGGSVSSPYAINATYTDIKNSQTTYGKNAFNLDAKYIQSQDVAYEMMGWITSKILQPRLAVGLSLYGNPTIQLGDVVEVQYNIPNEIALDGIRFVVYAIQYDRGTDGPNMIVYLSEVTT</sequence>
<gene>
    <name evidence="1" type="ORF">UFOVP222_45</name>
</gene>
<protein>
    <submittedName>
        <fullName evidence="1">Uncharacterized protein</fullName>
    </submittedName>
</protein>
<accession>A0A6J5TB34</accession>
<dbReference type="EMBL" id="LR798269">
    <property type="protein sequence ID" value="CAB5219247.1"/>
    <property type="molecule type" value="Genomic_DNA"/>
</dbReference>
<proteinExistence type="predicted"/>
<name>A0A6J5TB34_9CAUD</name>
<evidence type="ECO:0000313" key="1">
    <source>
        <dbReference type="EMBL" id="CAB5219247.1"/>
    </source>
</evidence>
<organism evidence="1">
    <name type="scientific">uncultured Caudovirales phage</name>
    <dbReference type="NCBI Taxonomy" id="2100421"/>
    <lineage>
        <taxon>Viruses</taxon>
        <taxon>Duplodnaviria</taxon>
        <taxon>Heunggongvirae</taxon>
        <taxon>Uroviricota</taxon>
        <taxon>Caudoviricetes</taxon>
        <taxon>Peduoviridae</taxon>
        <taxon>Maltschvirus</taxon>
        <taxon>Maltschvirus maltsch</taxon>
    </lineage>
</organism>